<evidence type="ECO:0000313" key="3">
    <source>
        <dbReference type="EMBL" id="GAL56524.1"/>
    </source>
</evidence>
<sequence>MIFRFFVPALILGTTYSVNAYAIQDCSQGANDAEVLNCSTANKAEAESTLNKEYANTKKRIDQLFRNEPEVKKSYLSTFLEAQRSWLKFRDYQCVLKAHPATKGTNLRLDFTNECVTQMDLDRIKTLKEMPYEQ</sequence>
<gene>
    <name evidence="3" type="ORF">EV102420_02_01280</name>
</gene>
<dbReference type="STRING" id="1115515.EV102420_02_01280"/>
<dbReference type="eggNOG" id="COG3755">
    <property type="taxonomic scope" value="Bacteria"/>
</dbReference>
<dbReference type="EMBL" id="BBMZ01000002">
    <property type="protein sequence ID" value="GAL56524.1"/>
    <property type="molecule type" value="Genomic_DNA"/>
</dbReference>
<dbReference type="InterPro" id="IPR009739">
    <property type="entry name" value="LprI-like_N"/>
</dbReference>
<reference evidence="3 4" key="1">
    <citation type="submission" date="2014-09" db="EMBL/GenBank/DDBJ databases">
        <title>Whole genome shotgun sequence of Escherichia vulneris NBRC 102420.</title>
        <authorList>
            <person name="Yoshida Y."/>
            <person name="Hosoyama A."/>
            <person name="Tsuchikane K."/>
            <person name="Ohji S."/>
            <person name="Ichikawa N."/>
            <person name="Kimura A."/>
            <person name="Yamazoe A."/>
            <person name="Ezaki T."/>
            <person name="Fujita N."/>
        </authorList>
    </citation>
    <scope>NUCLEOTIDE SEQUENCE [LARGE SCALE GENOMIC DNA]</scope>
    <source>
        <strain evidence="3 4">NBRC 102420</strain>
    </source>
</reference>
<keyword evidence="1" id="KW-0732">Signal</keyword>
<organism evidence="3 4">
    <name type="scientific">Pseudescherichia vulneris NBRC 102420</name>
    <dbReference type="NCBI Taxonomy" id="1115515"/>
    <lineage>
        <taxon>Bacteria</taxon>
        <taxon>Pseudomonadati</taxon>
        <taxon>Pseudomonadota</taxon>
        <taxon>Gammaproteobacteria</taxon>
        <taxon>Enterobacterales</taxon>
        <taxon>Enterobacteriaceae</taxon>
        <taxon>Pseudescherichia</taxon>
    </lineage>
</organism>
<keyword evidence="4" id="KW-1185">Reference proteome</keyword>
<feature type="chain" id="PRO_5001867221" description="Lysozyme inhibitor LprI-like N-terminal domain-containing protein" evidence="1">
    <location>
        <begin position="21"/>
        <end position="134"/>
    </location>
</feature>
<proteinExistence type="predicted"/>
<dbReference type="OrthoDB" id="7340239at2"/>
<protein>
    <recommendedName>
        <fullName evidence="2">Lysozyme inhibitor LprI-like N-terminal domain-containing protein</fullName>
    </recommendedName>
</protein>
<dbReference type="RefSeq" id="WP_042387782.1">
    <property type="nucleotide sequence ID" value="NZ_BBMZ01000002.1"/>
</dbReference>
<evidence type="ECO:0000313" key="4">
    <source>
        <dbReference type="Proteomes" id="UP000029462"/>
    </source>
</evidence>
<accession>A0A090UZU9</accession>
<evidence type="ECO:0000256" key="1">
    <source>
        <dbReference type="SAM" id="SignalP"/>
    </source>
</evidence>
<dbReference type="Proteomes" id="UP000029462">
    <property type="component" value="Unassembled WGS sequence"/>
</dbReference>
<comment type="caution">
    <text evidence="3">The sequence shown here is derived from an EMBL/GenBank/DDBJ whole genome shotgun (WGS) entry which is preliminary data.</text>
</comment>
<feature type="signal peptide" evidence="1">
    <location>
        <begin position="1"/>
        <end position="20"/>
    </location>
</feature>
<name>A0A090UZU9_PSEVU</name>
<dbReference type="AlphaFoldDB" id="A0A090UZU9"/>
<dbReference type="Gene3D" id="1.20.1270.180">
    <property type="match status" value="1"/>
</dbReference>
<evidence type="ECO:0000259" key="2">
    <source>
        <dbReference type="Pfam" id="PF07007"/>
    </source>
</evidence>
<feature type="domain" description="Lysozyme inhibitor LprI-like N-terminal" evidence="2">
    <location>
        <begin position="26"/>
        <end position="127"/>
    </location>
</feature>
<dbReference type="Pfam" id="PF07007">
    <property type="entry name" value="LprI"/>
    <property type="match status" value="1"/>
</dbReference>